<sequence>MENIQLSNILHIQEASKQGKLVMFVGAGVSANSGVPMLENPV</sequence>
<dbReference type="Proteomes" id="UP000004596">
    <property type="component" value="Unassembled WGS sequence"/>
</dbReference>
<reference evidence="1 2" key="1">
    <citation type="submission" date="2008-04" db="EMBL/GenBank/DDBJ databases">
        <title>Draft genome sequence of Bacteroides intestinalis (DSM 17393).</title>
        <authorList>
            <person name="Sudarsanam P."/>
            <person name="Ley R."/>
            <person name="Guruge J."/>
            <person name="Turnbaugh P.J."/>
            <person name="Mahowald M."/>
            <person name="Liep D."/>
            <person name="Gordon J."/>
        </authorList>
    </citation>
    <scope>NUCLEOTIDE SEQUENCE [LARGE SCALE GENOMIC DNA]</scope>
    <source>
        <strain evidence="1 2">DSM 17393</strain>
    </source>
</reference>
<accession>B3CF34</accession>
<organism evidence="1 2">
    <name type="scientific">Bacteroides intestinalis DSM 17393</name>
    <dbReference type="NCBI Taxonomy" id="471870"/>
    <lineage>
        <taxon>Bacteria</taxon>
        <taxon>Pseudomonadati</taxon>
        <taxon>Bacteroidota</taxon>
        <taxon>Bacteroidia</taxon>
        <taxon>Bacteroidales</taxon>
        <taxon>Bacteroidaceae</taxon>
        <taxon>Bacteroides</taxon>
    </lineage>
</organism>
<protein>
    <recommendedName>
        <fullName evidence="3">Deacetylase sirtuin-type domain-containing protein</fullName>
    </recommendedName>
</protein>
<evidence type="ECO:0000313" key="1">
    <source>
        <dbReference type="EMBL" id="EDV03475.1"/>
    </source>
</evidence>
<dbReference type="AlphaFoldDB" id="B3CF34"/>
<name>B3CF34_9BACE</name>
<evidence type="ECO:0000313" key="2">
    <source>
        <dbReference type="Proteomes" id="UP000004596"/>
    </source>
</evidence>
<proteinExistence type="predicted"/>
<evidence type="ECO:0008006" key="3">
    <source>
        <dbReference type="Google" id="ProtNLM"/>
    </source>
</evidence>
<dbReference type="EMBL" id="ABJL02000008">
    <property type="protein sequence ID" value="EDV03475.1"/>
    <property type="molecule type" value="Genomic_DNA"/>
</dbReference>
<dbReference type="STRING" id="471870.BACINT_02597"/>
<comment type="caution">
    <text evidence="1">The sequence shown here is derived from an EMBL/GenBank/DDBJ whole genome shotgun (WGS) entry which is preliminary data.</text>
</comment>
<gene>
    <name evidence="1" type="ORF">BACINT_02597</name>
</gene>
<reference evidence="1 2" key="2">
    <citation type="submission" date="2008-04" db="EMBL/GenBank/DDBJ databases">
        <authorList>
            <person name="Fulton L."/>
            <person name="Clifton S."/>
            <person name="Fulton B."/>
            <person name="Xu J."/>
            <person name="Minx P."/>
            <person name="Pepin K.H."/>
            <person name="Johnson M."/>
            <person name="Thiruvilangam P."/>
            <person name="Bhonagiri V."/>
            <person name="Nash W.E."/>
            <person name="Mardis E.R."/>
            <person name="Wilson R.K."/>
        </authorList>
    </citation>
    <scope>NUCLEOTIDE SEQUENCE [LARGE SCALE GENOMIC DNA]</scope>
    <source>
        <strain evidence="1 2">DSM 17393</strain>
    </source>
</reference>